<dbReference type="AlphaFoldDB" id="A0A1I3WMZ8"/>
<dbReference type="PRINTS" id="PR00081">
    <property type="entry name" value="GDHRDH"/>
</dbReference>
<dbReference type="FunFam" id="3.40.50.720:FF:000084">
    <property type="entry name" value="Short-chain dehydrogenase reductase"/>
    <property type="match status" value="1"/>
</dbReference>
<evidence type="ECO:0000313" key="4">
    <source>
        <dbReference type="Proteomes" id="UP000323300"/>
    </source>
</evidence>
<dbReference type="InterPro" id="IPR050259">
    <property type="entry name" value="SDR"/>
</dbReference>
<dbReference type="PANTHER" id="PTHR42879">
    <property type="entry name" value="3-OXOACYL-(ACYL-CARRIER-PROTEIN) REDUCTASE"/>
    <property type="match status" value="1"/>
</dbReference>
<evidence type="ECO:0000256" key="1">
    <source>
        <dbReference type="ARBA" id="ARBA00006484"/>
    </source>
</evidence>
<keyword evidence="4" id="KW-1185">Reference proteome</keyword>
<dbReference type="OrthoDB" id="9804774at2"/>
<evidence type="ECO:0000313" key="3">
    <source>
        <dbReference type="EMBL" id="SFK08730.1"/>
    </source>
</evidence>
<dbReference type="PROSITE" id="PS00061">
    <property type="entry name" value="ADH_SHORT"/>
    <property type="match status" value="1"/>
</dbReference>
<reference evidence="3 4" key="1">
    <citation type="submission" date="2016-10" db="EMBL/GenBank/DDBJ databases">
        <authorList>
            <person name="Varghese N."/>
            <person name="Submissions S."/>
        </authorList>
    </citation>
    <scope>NUCLEOTIDE SEQUENCE [LARGE SCALE GENOMIC DNA]</scope>
    <source>
        <strain evidence="3 4">DSM 21822</strain>
    </source>
</reference>
<dbReference type="CDD" id="cd05233">
    <property type="entry name" value="SDR_c"/>
    <property type="match status" value="1"/>
</dbReference>
<sequence length="252" mass="25537">MIVGRHALVTGGGSGVGKAVALALAEAGVDVTICGRRLTALEAVAALHDRIHAVAADVTDEASMAKLYETAEAARGPLDIIVANAGMAGSAPAAKTALADWQKTIDVNLTGAFLTVKAALAGMTARKGGRIIFIASTAGLKGYAYVAPYVAAKHGVVGLTRALAAETAKSGVTVNAICPSFVETDMLEESIGRIVERTGRSEAEARASLMASNPQGRFVQPEEIAASVLFLCSAAAASITGQSISVSGGETW</sequence>
<protein>
    <submittedName>
        <fullName evidence="3">NADP-dependent 3-hydroxy acid dehydrogenase YdfG</fullName>
    </submittedName>
</protein>
<dbReference type="InterPro" id="IPR002347">
    <property type="entry name" value="SDR_fam"/>
</dbReference>
<dbReference type="RefSeq" id="WP_149759048.1">
    <property type="nucleotide sequence ID" value="NZ_BSPE01000028.1"/>
</dbReference>
<dbReference type="GO" id="GO:0032787">
    <property type="term" value="P:monocarboxylic acid metabolic process"/>
    <property type="evidence" value="ECO:0007669"/>
    <property type="project" value="UniProtKB-ARBA"/>
</dbReference>
<accession>A0A1I3WMZ8</accession>
<dbReference type="PRINTS" id="PR00080">
    <property type="entry name" value="SDRFAMILY"/>
</dbReference>
<dbReference type="InterPro" id="IPR020904">
    <property type="entry name" value="Sc_DH/Rdtase_CS"/>
</dbReference>
<dbReference type="Proteomes" id="UP000323300">
    <property type="component" value="Unassembled WGS sequence"/>
</dbReference>
<dbReference type="SUPFAM" id="SSF51735">
    <property type="entry name" value="NAD(P)-binding Rossmann-fold domains"/>
    <property type="match status" value="1"/>
</dbReference>
<name>A0A1I3WMZ8_9HYPH</name>
<proteinExistence type="inferred from homology"/>
<organism evidence="3 4">
    <name type="scientific">Neomesorhizobium albiziae</name>
    <dbReference type="NCBI Taxonomy" id="335020"/>
    <lineage>
        <taxon>Bacteria</taxon>
        <taxon>Pseudomonadati</taxon>
        <taxon>Pseudomonadota</taxon>
        <taxon>Alphaproteobacteria</taxon>
        <taxon>Hyphomicrobiales</taxon>
        <taxon>Phyllobacteriaceae</taxon>
        <taxon>Neomesorhizobium</taxon>
    </lineage>
</organism>
<gene>
    <name evidence="3" type="ORF">SAMN04488498_102350</name>
</gene>
<dbReference type="Pfam" id="PF00106">
    <property type="entry name" value="adh_short"/>
    <property type="match status" value="1"/>
</dbReference>
<dbReference type="Gene3D" id="3.40.50.720">
    <property type="entry name" value="NAD(P)-binding Rossmann-like Domain"/>
    <property type="match status" value="1"/>
</dbReference>
<comment type="similarity">
    <text evidence="1 2">Belongs to the short-chain dehydrogenases/reductases (SDR) family.</text>
</comment>
<evidence type="ECO:0000256" key="2">
    <source>
        <dbReference type="RuleBase" id="RU000363"/>
    </source>
</evidence>
<dbReference type="InterPro" id="IPR036291">
    <property type="entry name" value="NAD(P)-bd_dom_sf"/>
</dbReference>
<dbReference type="EMBL" id="FOSL01000002">
    <property type="protein sequence ID" value="SFK08730.1"/>
    <property type="molecule type" value="Genomic_DNA"/>
</dbReference>
<dbReference type="PANTHER" id="PTHR42879:SF2">
    <property type="entry name" value="3-OXOACYL-[ACYL-CARRIER-PROTEIN] REDUCTASE FABG"/>
    <property type="match status" value="1"/>
</dbReference>